<dbReference type="InterPro" id="IPR050951">
    <property type="entry name" value="Retrovirus_Pol_polyprotein"/>
</dbReference>
<dbReference type="Pfam" id="PF00078">
    <property type="entry name" value="RVT_1"/>
    <property type="match status" value="1"/>
</dbReference>
<evidence type="ECO:0000259" key="4">
    <source>
        <dbReference type="Pfam" id="PF00078"/>
    </source>
</evidence>
<feature type="domain" description="Reverse transcriptase" evidence="4">
    <location>
        <begin position="153"/>
        <end position="313"/>
    </location>
</feature>
<name>A0A8K9XKR0_ONCMY</name>
<evidence type="ECO:0000313" key="5">
    <source>
        <dbReference type="Ensembl" id="ENSOMYP00000134269.1"/>
    </source>
</evidence>
<evidence type="ECO:0000256" key="3">
    <source>
        <dbReference type="SAM" id="MobiDB-lite"/>
    </source>
</evidence>
<accession>A0A8K9XKR0</accession>
<dbReference type="SUPFAM" id="SSF56672">
    <property type="entry name" value="DNA/RNA polymerases"/>
    <property type="match status" value="1"/>
</dbReference>
<dbReference type="PANTHER" id="PTHR37984:SF8">
    <property type="entry name" value="CCHC-TYPE DOMAIN-CONTAINING PROTEIN"/>
    <property type="match status" value="1"/>
</dbReference>
<reference evidence="5" key="2">
    <citation type="submission" date="2025-08" db="UniProtKB">
        <authorList>
            <consortium name="Ensembl"/>
        </authorList>
    </citation>
    <scope>IDENTIFICATION</scope>
</reference>
<dbReference type="GO" id="GO:0004523">
    <property type="term" value="F:RNA-DNA hybrid ribonuclease activity"/>
    <property type="evidence" value="ECO:0007669"/>
    <property type="project" value="UniProtKB-EC"/>
</dbReference>
<dbReference type="Proteomes" id="UP000694395">
    <property type="component" value="Chromosome 9"/>
</dbReference>
<dbReference type="Gene3D" id="3.30.70.270">
    <property type="match status" value="1"/>
</dbReference>
<dbReference type="InterPro" id="IPR043502">
    <property type="entry name" value="DNA/RNA_pol_sf"/>
</dbReference>
<dbReference type="Ensembl" id="ENSOMYT00000137097.1">
    <property type="protein sequence ID" value="ENSOMYP00000134269.1"/>
    <property type="gene ID" value="ENSOMYG00000054911.1"/>
</dbReference>
<dbReference type="CDD" id="cd01647">
    <property type="entry name" value="RT_LTR"/>
    <property type="match status" value="1"/>
</dbReference>
<dbReference type="AlphaFoldDB" id="A0A8K9XKR0"/>
<proteinExistence type="inferred from homology"/>
<comment type="similarity">
    <text evidence="1">Belongs to the beta type-B retroviral polymerase family. HERV class-II K(HML-2) pol subfamily.</text>
</comment>
<evidence type="ECO:0000256" key="2">
    <source>
        <dbReference type="ARBA" id="ARBA00012180"/>
    </source>
</evidence>
<keyword evidence="6" id="KW-1185">Reference proteome</keyword>
<dbReference type="EC" id="3.1.26.4" evidence="2"/>
<protein>
    <recommendedName>
        <fullName evidence="2">ribonuclease H</fullName>
        <ecNumber evidence="2">3.1.26.4</ecNumber>
    </recommendedName>
</protein>
<dbReference type="Gene3D" id="3.10.10.10">
    <property type="entry name" value="HIV Type 1 Reverse Transcriptase, subunit A, domain 1"/>
    <property type="match status" value="1"/>
</dbReference>
<reference evidence="5" key="3">
    <citation type="submission" date="2025-09" db="UniProtKB">
        <authorList>
            <consortium name="Ensembl"/>
        </authorList>
    </citation>
    <scope>IDENTIFICATION</scope>
</reference>
<dbReference type="GeneTree" id="ENSGT00660000097057"/>
<sequence>MDEEKNCPAYGKICKSCGTANHFARVCMKSKRKEGKVHSMETNTDEGNDSTEDVHASECIGAVRAKGQKWLPLSKETLLSKYHDVFNAPVESVPGEILFELDAAIQPVQCAPRNVPVAMKAATKAQLDKYEADGHIISVTEPTDWISNMVIVNKPDKLRICIDPKHINRALRHSHYIMPTFEDVLYKLPKARVFTLVDARDAFLQCKLYEPSSYMTTFWTPWGRKRWLKLPFGVSVAPEVYQRKQHELLMRLSGVEPIADDILVVGCGDSDEEAECDHDAKLLALMVRCRKVKLRLSIKKLQFKVPGVCFHGHILSSTGLKADPEKVKAVLEMPHPSDMKAVQRFVGFVTYAAL</sequence>
<dbReference type="InterPro" id="IPR043128">
    <property type="entry name" value="Rev_trsase/Diguanyl_cyclase"/>
</dbReference>
<feature type="region of interest" description="Disordered" evidence="3">
    <location>
        <begin position="34"/>
        <end position="53"/>
    </location>
</feature>
<dbReference type="PANTHER" id="PTHR37984">
    <property type="entry name" value="PROTEIN CBG26694"/>
    <property type="match status" value="1"/>
</dbReference>
<evidence type="ECO:0000313" key="6">
    <source>
        <dbReference type="Proteomes" id="UP000694395"/>
    </source>
</evidence>
<evidence type="ECO:0000256" key="1">
    <source>
        <dbReference type="ARBA" id="ARBA00010879"/>
    </source>
</evidence>
<organism evidence="5 6">
    <name type="scientific">Oncorhynchus mykiss</name>
    <name type="common">Rainbow trout</name>
    <name type="synonym">Salmo gairdneri</name>
    <dbReference type="NCBI Taxonomy" id="8022"/>
    <lineage>
        <taxon>Eukaryota</taxon>
        <taxon>Metazoa</taxon>
        <taxon>Chordata</taxon>
        <taxon>Craniata</taxon>
        <taxon>Vertebrata</taxon>
        <taxon>Euteleostomi</taxon>
        <taxon>Actinopterygii</taxon>
        <taxon>Neopterygii</taxon>
        <taxon>Teleostei</taxon>
        <taxon>Protacanthopterygii</taxon>
        <taxon>Salmoniformes</taxon>
        <taxon>Salmonidae</taxon>
        <taxon>Salmoninae</taxon>
        <taxon>Oncorhynchus</taxon>
    </lineage>
</organism>
<reference evidence="5" key="1">
    <citation type="submission" date="2020-07" db="EMBL/GenBank/DDBJ databases">
        <title>A long reads based de novo assembly of the rainbow trout Arlee double haploid line genome.</title>
        <authorList>
            <person name="Gao G."/>
            <person name="Palti Y."/>
        </authorList>
    </citation>
    <scope>NUCLEOTIDE SEQUENCE [LARGE SCALE GENOMIC DNA]</scope>
</reference>
<dbReference type="InterPro" id="IPR000477">
    <property type="entry name" value="RT_dom"/>
</dbReference>